<evidence type="ECO:0000256" key="2">
    <source>
        <dbReference type="ARBA" id="ARBA00022741"/>
    </source>
</evidence>
<dbReference type="InterPro" id="IPR004143">
    <property type="entry name" value="BPL_LPL_catalytic"/>
</dbReference>
<dbReference type="PROSITE" id="PS51733">
    <property type="entry name" value="BPL_LPL_CATALYTIC"/>
    <property type="match status" value="1"/>
</dbReference>
<dbReference type="Pfam" id="PF02237">
    <property type="entry name" value="BPL_C"/>
    <property type="match status" value="1"/>
</dbReference>
<dbReference type="AlphaFoldDB" id="A0A5B2WMJ7"/>
<evidence type="ECO:0000256" key="5">
    <source>
        <dbReference type="ARBA" id="ARBA00024227"/>
    </source>
</evidence>
<dbReference type="CDD" id="cd16442">
    <property type="entry name" value="BPL"/>
    <property type="match status" value="1"/>
</dbReference>
<dbReference type="Proteomes" id="UP000323454">
    <property type="component" value="Unassembled WGS sequence"/>
</dbReference>
<dbReference type="OrthoDB" id="9807064at2"/>
<evidence type="ECO:0000313" key="8">
    <source>
        <dbReference type="Proteomes" id="UP000323454"/>
    </source>
</evidence>
<dbReference type="PANTHER" id="PTHR12835:SF5">
    <property type="entry name" value="BIOTIN--PROTEIN LIGASE"/>
    <property type="match status" value="1"/>
</dbReference>
<dbReference type="InterPro" id="IPR004408">
    <property type="entry name" value="Biotin_CoA_COase_ligase"/>
</dbReference>
<dbReference type="EC" id="6.3.4.15" evidence="5"/>
<dbReference type="InterPro" id="IPR008988">
    <property type="entry name" value="Transcriptional_repressor_C"/>
</dbReference>
<proteinExistence type="predicted"/>
<dbReference type="SUPFAM" id="SSF55681">
    <property type="entry name" value="Class II aaRS and biotin synthetases"/>
    <property type="match status" value="1"/>
</dbReference>
<dbReference type="InterPro" id="IPR003142">
    <property type="entry name" value="BPL_C"/>
</dbReference>
<protein>
    <recommendedName>
        <fullName evidence="5">biotin--[biotin carboxyl-carrier protein] ligase</fullName>
        <ecNumber evidence="5">6.3.4.15</ecNumber>
    </recommendedName>
</protein>
<keyword evidence="3" id="KW-0067">ATP-binding</keyword>
<dbReference type="GO" id="GO:0005524">
    <property type="term" value="F:ATP binding"/>
    <property type="evidence" value="ECO:0007669"/>
    <property type="project" value="UniProtKB-KW"/>
</dbReference>
<evidence type="ECO:0000256" key="4">
    <source>
        <dbReference type="ARBA" id="ARBA00023267"/>
    </source>
</evidence>
<sequence length="270" mass="28381">MDLDTLRARLVAPAGPYAALDVVASTSSTNHDLRAAAAQGAADRTVLIAEQQTAGQGRRGRNWVSPPGSGLYVSVLYRPTGVPAVRLPWLTLLAGVALVRAVRSYGADAVLKWPNDLLLGQRRRKAAGVLAETTSGLDATLVLGMGLNVAPLPPDVPAGVGGLEPTSLGDELGTAPDRTEVAVRLLTELATLEETWRRADGDPFVSGLHEEYRAYCATFGQQVRVELSGTAELRGTAMYLEGDGTLVVRSQDGAEHSVSAGDVVHLRPAD</sequence>
<name>A0A5B2WMJ7_9PSEU</name>
<keyword evidence="1 7" id="KW-0436">Ligase</keyword>
<dbReference type="SUPFAM" id="SSF50037">
    <property type="entry name" value="C-terminal domain of transcriptional repressors"/>
    <property type="match status" value="1"/>
</dbReference>
<comment type="caution">
    <text evidence="7">The sequence shown here is derived from an EMBL/GenBank/DDBJ whole genome shotgun (WGS) entry which is preliminary data.</text>
</comment>
<keyword evidence="2" id="KW-0547">Nucleotide-binding</keyword>
<keyword evidence="4" id="KW-0092">Biotin</keyword>
<dbReference type="GO" id="GO:0005737">
    <property type="term" value="C:cytoplasm"/>
    <property type="evidence" value="ECO:0007669"/>
    <property type="project" value="TreeGrafter"/>
</dbReference>
<evidence type="ECO:0000256" key="1">
    <source>
        <dbReference type="ARBA" id="ARBA00022598"/>
    </source>
</evidence>
<feature type="domain" description="BPL/LPL catalytic" evidence="6">
    <location>
        <begin position="18"/>
        <end position="197"/>
    </location>
</feature>
<dbReference type="Pfam" id="PF03099">
    <property type="entry name" value="BPL_LplA_LipB"/>
    <property type="match status" value="1"/>
</dbReference>
<dbReference type="EMBL" id="VUOB01000085">
    <property type="protein sequence ID" value="KAA2251267.1"/>
    <property type="molecule type" value="Genomic_DNA"/>
</dbReference>
<evidence type="ECO:0000313" key="7">
    <source>
        <dbReference type="EMBL" id="KAA2251267.1"/>
    </source>
</evidence>
<keyword evidence="8" id="KW-1185">Reference proteome</keyword>
<reference evidence="7 8" key="1">
    <citation type="submission" date="2019-09" db="EMBL/GenBank/DDBJ databases">
        <title>Goodfellowia gen. nov., a new genus of the Pseudonocardineae related to Actinoalloteichus, containing Goodfellowia coeruleoviolacea gen. nov., comb. nov. gen. nov., comb. nov.</title>
        <authorList>
            <person name="Labeda D."/>
        </authorList>
    </citation>
    <scope>NUCLEOTIDE SEQUENCE [LARGE SCALE GENOMIC DNA]</scope>
    <source>
        <strain evidence="7 8">AN110305</strain>
    </source>
</reference>
<reference evidence="7 8" key="2">
    <citation type="submission" date="2019-09" db="EMBL/GenBank/DDBJ databases">
        <authorList>
            <person name="Jin C."/>
        </authorList>
    </citation>
    <scope>NUCLEOTIDE SEQUENCE [LARGE SCALE GENOMIC DNA]</scope>
    <source>
        <strain evidence="7 8">AN110305</strain>
    </source>
</reference>
<gene>
    <name evidence="7" type="ORF">F0L68_38135</name>
</gene>
<evidence type="ECO:0000259" key="6">
    <source>
        <dbReference type="PROSITE" id="PS51733"/>
    </source>
</evidence>
<dbReference type="InterPro" id="IPR045864">
    <property type="entry name" value="aa-tRNA-synth_II/BPL/LPL"/>
</dbReference>
<accession>A0A5B2WMJ7</accession>
<dbReference type="Gene3D" id="2.30.30.100">
    <property type="match status" value="1"/>
</dbReference>
<organism evidence="7 8">
    <name type="scientific">Solihabitans fulvus</name>
    <dbReference type="NCBI Taxonomy" id="1892852"/>
    <lineage>
        <taxon>Bacteria</taxon>
        <taxon>Bacillati</taxon>
        <taxon>Actinomycetota</taxon>
        <taxon>Actinomycetes</taxon>
        <taxon>Pseudonocardiales</taxon>
        <taxon>Pseudonocardiaceae</taxon>
        <taxon>Solihabitans</taxon>
    </lineage>
</organism>
<dbReference type="PANTHER" id="PTHR12835">
    <property type="entry name" value="BIOTIN PROTEIN LIGASE"/>
    <property type="match status" value="1"/>
</dbReference>
<evidence type="ECO:0000256" key="3">
    <source>
        <dbReference type="ARBA" id="ARBA00022840"/>
    </source>
</evidence>
<dbReference type="Gene3D" id="3.30.930.10">
    <property type="entry name" value="Bira Bifunctional Protein, Domain 2"/>
    <property type="match status" value="1"/>
</dbReference>
<dbReference type="NCBIfam" id="TIGR00121">
    <property type="entry name" value="birA_ligase"/>
    <property type="match status" value="1"/>
</dbReference>
<dbReference type="GO" id="GO:0004077">
    <property type="term" value="F:biotin--[biotin carboxyl-carrier protein] ligase activity"/>
    <property type="evidence" value="ECO:0007669"/>
    <property type="project" value="UniProtKB-EC"/>
</dbReference>